<feature type="compositionally biased region" description="Low complexity" evidence="1">
    <location>
        <begin position="170"/>
        <end position="180"/>
    </location>
</feature>
<name>A0A8J5XJV2_DIALT</name>
<reference evidence="2" key="1">
    <citation type="submission" date="2021-05" db="EMBL/GenBank/DDBJ databases">
        <title>The genome of the haptophyte Pavlova lutheri (Diacronema luteri, Pavlovales) - a model for lipid biosynthesis in eukaryotic algae.</title>
        <authorList>
            <person name="Hulatt C.J."/>
            <person name="Posewitz M.C."/>
        </authorList>
    </citation>
    <scope>NUCLEOTIDE SEQUENCE</scope>
    <source>
        <strain evidence="2">NIVA-4/92</strain>
    </source>
</reference>
<protein>
    <submittedName>
        <fullName evidence="2">Uncharacterized protein</fullName>
    </submittedName>
</protein>
<proteinExistence type="predicted"/>
<feature type="region of interest" description="Disordered" evidence="1">
    <location>
        <begin position="574"/>
        <end position="598"/>
    </location>
</feature>
<accession>A0A8J5XJV2</accession>
<evidence type="ECO:0000313" key="2">
    <source>
        <dbReference type="EMBL" id="KAG8465871.1"/>
    </source>
</evidence>
<feature type="region of interest" description="Disordered" evidence="1">
    <location>
        <begin position="167"/>
        <end position="189"/>
    </location>
</feature>
<evidence type="ECO:0000313" key="3">
    <source>
        <dbReference type="Proteomes" id="UP000751190"/>
    </source>
</evidence>
<dbReference type="EMBL" id="JAGTXO010000009">
    <property type="protein sequence ID" value="KAG8465871.1"/>
    <property type="molecule type" value="Genomic_DNA"/>
</dbReference>
<dbReference type="AlphaFoldDB" id="A0A8J5XJV2"/>
<keyword evidence="3" id="KW-1185">Reference proteome</keyword>
<evidence type="ECO:0000256" key="1">
    <source>
        <dbReference type="SAM" id="MobiDB-lite"/>
    </source>
</evidence>
<comment type="caution">
    <text evidence="2">The sequence shown here is derived from an EMBL/GenBank/DDBJ whole genome shotgun (WGS) entry which is preliminary data.</text>
</comment>
<organism evidence="2 3">
    <name type="scientific">Diacronema lutheri</name>
    <name type="common">Unicellular marine alga</name>
    <name type="synonym">Monochrysis lutheri</name>
    <dbReference type="NCBI Taxonomy" id="2081491"/>
    <lineage>
        <taxon>Eukaryota</taxon>
        <taxon>Haptista</taxon>
        <taxon>Haptophyta</taxon>
        <taxon>Pavlovophyceae</taxon>
        <taxon>Pavlovales</taxon>
        <taxon>Pavlovaceae</taxon>
        <taxon>Diacronema</taxon>
    </lineage>
</organism>
<dbReference type="Proteomes" id="UP000751190">
    <property type="component" value="Unassembled WGS sequence"/>
</dbReference>
<gene>
    <name evidence="2" type="ORF">KFE25_005441</name>
</gene>
<sequence length="632" mass="64442">MECRHDDVVEEDGMTMCMACGVILERVSLIAAEEYIALPSARECGPTTGRRTGSRVLIGEASAHTAVLSLGDRACTLRARLREMVRRVADLVRLPPQIVPRLEALASAALAANSKSRYGEAAIGVTIGALACALARQEGLPLLIAEVAHACGCRAITIGRRMARLARTPGGAPSDTGSDTGSDDGCDADVDARAPAVRAPAKSPGGALASPAMRAAAPSSDVCGDTAPAPRRPVGTLRVPSVDPASLVAQTAQRLAAAGACSPAHARDWHGICERARTLLLIGRASSLVEGRHPLHLAAAAVLVSASEAAAAPTAERAAAALAIGANALRARIRELVGAALRLVAVLHASAAHSSAALADAAPARGFRAADPRAARGARGRKRARDVGYFSMAAAAALPPGCATPFSFAFVCEHAPLLLRALAQNTPAVRAAGTGAARSSGPGAEPATVELAIAPPPAFLAASVQRDKCDSRVHAAQARLALAATSAGTAAADCGNAGPCAREGDASVARCARHERAAPARLDAVDVAVERLLLAGVPPEALILISAKGRRGARDGAALIYAAAAADAAAQREHGARVAPHVERAEREELSEAEDDDEVRAALRSVREVEGLRPLHLALHGEVPTPRVGGLD</sequence>
<feature type="compositionally biased region" description="Basic and acidic residues" evidence="1">
    <location>
        <begin position="574"/>
        <end position="590"/>
    </location>
</feature>